<proteinExistence type="predicted"/>
<accession>A0A0F9R6V3</accession>
<evidence type="ECO:0000313" key="1">
    <source>
        <dbReference type="EMBL" id="KKN21031.1"/>
    </source>
</evidence>
<dbReference type="EMBL" id="LAZR01003185">
    <property type="protein sequence ID" value="KKN21031.1"/>
    <property type="molecule type" value="Genomic_DNA"/>
</dbReference>
<dbReference type="AlphaFoldDB" id="A0A0F9R6V3"/>
<gene>
    <name evidence="1" type="ORF">LCGC14_0929510</name>
</gene>
<name>A0A0F9R6V3_9ZZZZ</name>
<reference evidence="1" key="1">
    <citation type="journal article" date="2015" name="Nature">
        <title>Complex archaea that bridge the gap between prokaryotes and eukaryotes.</title>
        <authorList>
            <person name="Spang A."/>
            <person name="Saw J.H."/>
            <person name="Jorgensen S.L."/>
            <person name="Zaremba-Niedzwiedzka K."/>
            <person name="Martijn J."/>
            <person name="Lind A.E."/>
            <person name="van Eijk R."/>
            <person name="Schleper C."/>
            <person name="Guy L."/>
            <person name="Ettema T.J."/>
        </authorList>
    </citation>
    <scope>NUCLEOTIDE SEQUENCE</scope>
</reference>
<organism evidence="1">
    <name type="scientific">marine sediment metagenome</name>
    <dbReference type="NCBI Taxonomy" id="412755"/>
    <lineage>
        <taxon>unclassified sequences</taxon>
        <taxon>metagenomes</taxon>
        <taxon>ecological metagenomes</taxon>
    </lineage>
</organism>
<comment type="caution">
    <text evidence="1">The sequence shown here is derived from an EMBL/GenBank/DDBJ whole genome shotgun (WGS) entry which is preliminary data.</text>
</comment>
<protein>
    <submittedName>
        <fullName evidence="1">Uncharacterized protein</fullName>
    </submittedName>
</protein>
<sequence length="408" mass="46838">MKKRYEYETNTNFIALYKYHCGTSQVPDSFHKWSSISLLAACMGNNIWLEKFKGDRLYPNLYVLLIGPSAVGKGIAIGKAHKFADYEPGIINPHRISTTKRGNIQLMSRPARFKAQEYHGSRIYTISPELVNDIGSGPLADEWVRWMTAMFTETDTKCTDSTGVHGIQLLDEPMINWLGGSTEEWMRKSITEDAITGGFFARTVVVSEEANYSRRIHKPTVPWDYDAVKEHLIRRIQGFCRVEGQMVLSPEAEQIDAIWFHNRPPPDEEWESAMWNREHDIILKVAMVVAMSDLSCWGHDRYNLVINGLHIQAAQQWVTKVHSDVKPLIKIHATTRESMFFDIVVKFIKGSRDGINHTTLLRKVYGRGVTTKYLANIIATLMEAGHVDIDFRGDRRAKYYVWKRKRLG</sequence>